<dbReference type="Proteomes" id="UP000254939">
    <property type="component" value="Unassembled WGS sequence"/>
</dbReference>
<organism evidence="2 3">
    <name type="scientific">Rhizobium grahamii</name>
    <dbReference type="NCBI Taxonomy" id="1120045"/>
    <lineage>
        <taxon>Bacteria</taxon>
        <taxon>Pseudomonadati</taxon>
        <taxon>Pseudomonadota</taxon>
        <taxon>Alphaproteobacteria</taxon>
        <taxon>Hyphomicrobiales</taxon>
        <taxon>Rhizobiaceae</taxon>
        <taxon>Rhizobium/Agrobacterium group</taxon>
        <taxon>Rhizobium</taxon>
    </lineage>
</organism>
<gene>
    <name evidence="2" type="ORF">B5K06_24995</name>
</gene>
<evidence type="ECO:0000259" key="1">
    <source>
        <dbReference type="Pfam" id="PF12146"/>
    </source>
</evidence>
<protein>
    <submittedName>
        <fullName evidence="2">Alpha/beta hydrolase</fullName>
    </submittedName>
</protein>
<dbReference type="EMBL" id="NAAC01000031">
    <property type="protein sequence ID" value="RDJ05706.1"/>
    <property type="molecule type" value="Genomic_DNA"/>
</dbReference>
<keyword evidence="2" id="KW-0378">Hydrolase</keyword>
<evidence type="ECO:0000313" key="2">
    <source>
        <dbReference type="EMBL" id="RDJ05706.1"/>
    </source>
</evidence>
<dbReference type="RefSeq" id="WP_114714934.1">
    <property type="nucleotide sequence ID" value="NZ_KZ857266.1"/>
</dbReference>
<accession>A0A370KIJ3</accession>
<dbReference type="SUPFAM" id="SSF53474">
    <property type="entry name" value="alpha/beta-Hydrolases"/>
    <property type="match status" value="2"/>
</dbReference>
<sequence>MTVTDNEATSVTRVHCASRPIAFGSTIGLYAEAREGMRPSGLAVLLLNPWGIEEMCTRRFYRILAERLSGIGVASLRFDYSGTVNSLDETACERGLSVWQEQVATAAETLKGLSGARSLVFLGQGIGASLALLLADQAPKPDAVALLAPVLKGRAYLRELSLYSRLIDDGLGIRPELRDNAAGSIAGLRMPRAVADDLRRLDLTQLEIDAKPNVFFADRPGLESDPTLRNQLEASGCRLRAMAFSGYDALVSNPLNQEIPDTVIGELIDWVESLPHYRSERMLPRTRPMPVASVRSRSIRETSVRFGPDARLYGILCEPIETFAGVTAVILTTAYDHAAGWGRSSVELARELAMAGVASLRFDSAGVGDSPPVSGRRKQVLYDEAQVGDVALARDFLDAHGTGGRAILIGRCSGAYVAFRSVLADPRWESCILVNPVAFRWRFRGLPKTLKSYLKNALDPESLRRLWAGDLDLGAVTRNISMRLVDRMAGRLSSVFAPAKPLTQLTRQVHRDFQVLADRQMPLAIVYTEGDEGQEMFRVNFGDAGEKLSAYPNVRLHLFPDADHNLTPLPSRERLIELAKDEALALGASSHKNASHGAEALRQSI</sequence>
<dbReference type="Gene3D" id="3.40.50.1820">
    <property type="entry name" value="alpha/beta hydrolase"/>
    <property type="match status" value="2"/>
</dbReference>
<dbReference type="InterPro" id="IPR022742">
    <property type="entry name" value="Hydrolase_4"/>
</dbReference>
<reference evidence="2 3" key="1">
    <citation type="submission" date="2017-03" db="EMBL/GenBank/DDBJ databases">
        <title>Genome analysis of Rhizobial strains effectives or ineffectives for nitrogen fixation isolated from bean seeds.</title>
        <authorList>
            <person name="Peralta H."/>
            <person name="Aguilar-Vera A."/>
            <person name="Mora Y."/>
            <person name="Vargas-Lagunas C."/>
            <person name="Girard L."/>
            <person name="Mora J."/>
        </authorList>
    </citation>
    <scope>NUCLEOTIDE SEQUENCE [LARGE SCALE GENOMIC DNA]</scope>
    <source>
        <strain evidence="2 3">CCGM3</strain>
    </source>
</reference>
<dbReference type="GO" id="GO:0052689">
    <property type="term" value="F:carboxylic ester hydrolase activity"/>
    <property type="evidence" value="ECO:0007669"/>
    <property type="project" value="TreeGrafter"/>
</dbReference>
<dbReference type="PANTHER" id="PTHR43265:SF1">
    <property type="entry name" value="ESTERASE ESTD"/>
    <property type="match status" value="1"/>
</dbReference>
<dbReference type="OrthoDB" id="249225at2"/>
<feature type="domain" description="Serine aminopeptidase S33" evidence="1">
    <location>
        <begin position="347"/>
        <end position="484"/>
    </location>
</feature>
<comment type="caution">
    <text evidence="2">The sequence shown here is derived from an EMBL/GenBank/DDBJ whole genome shotgun (WGS) entry which is preliminary data.</text>
</comment>
<dbReference type="InterPro" id="IPR029058">
    <property type="entry name" value="AB_hydrolase_fold"/>
</dbReference>
<evidence type="ECO:0000313" key="3">
    <source>
        <dbReference type="Proteomes" id="UP000254939"/>
    </source>
</evidence>
<dbReference type="InterPro" id="IPR053145">
    <property type="entry name" value="AB_hydrolase_Est10"/>
</dbReference>
<name>A0A370KIJ3_9HYPH</name>
<dbReference type="AlphaFoldDB" id="A0A370KIJ3"/>
<dbReference type="PANTHER" id="PTHR43265">
    <property type="entry name" value="ESTERASE ESTD"/>
    <property type="match status" value="1"/>
</dbReference>
<proteinExistence type="predicted"/>
<dbReference type="Pfam" id="PF12146">
    <property type="entry name" value="Hydrolase_4"/>
    <property type="match status" value="1"/>
</dbReference>